<evidence type="ECO:0000313" key="4">
    <source>
        <dbReference type="Proteomes" id="UP000662857"/>
    </source>
</evidence>
<dbReference type="KEGG" id="nhy:JQS43_25470"/>
<dbReference type="InterPro" id="IPR010273">
    <property type="entry name" value="DUF881"/>
</dbReference>
<feature type="transmembrane region" description="Helical" evidence="2">
    <location>
        <begin position="32"/>
        <end position="51"/>
    </location>
</feature>
<accession>A0A895YF57</accession>
<dbReference type="PANTHER" id="PTHR37313:SF4">
    <property type="entry name" value="CONSERVED MEMBRANE PROTEIN-RELATED"/>
    <property type="match status" value="1"/>
</dbReference>
<reference evidence="3" key="1">
    <citation type="submission" date="2021-02" db="EMBL/GenBank/DDBJ databases">
        <title>Natrosporangium hydrolyticum gen. nov., sp. nov, a haloalkaliphilic actinobacterium from a soda solonchak soil.</title>
        <authorList>
            <person name="Sorokin D.Y."/>
            <person name="Khijniak T.V."/>
            <person name="Zakharycheva A.P."/>
            <person name="Boueva O.V."/>
            <person name="Ariskina E.V."/>
            <person name="Hahnke R.L."/>
            <person name="Bunk B."/>
            <person name="Sproer C."/>
            <person name="Schumann P."/>
            <person name="Evtushenko L.I."/>
            <person name="Kublanov I.V."/>
        </authorList>
    </citation>
    <scope>NUCLEOTIDE SEQUENCE</scope>
    <source>
        <strain evidence="3">DSM 106523</strain>
    </source>
</reference>
<dbReference type="AlphaFoldDB" id="A0A895YF57"/>
<dbReference type="Pfam" id="PF05949">
    <property type="entry name" value="DUF881"/>
    <property type="match status" value="1"/>
</dbReference>
<evidence type="ECO:0000313" key="3">
    <source>
        <dbReference type="EMBL" id="QSB14755.1"/>
    </source>
</evidence>
<keyword evidence="4" id="KW-1185">Reference proteome</keyword>
<dbReference type="GO" id="GO:0005886">
    <property type="term" value="C:plasma membrane"/>
    <property type="evidence" value="ECO:0007669"/>
    <property type="project" value="TreeGrafter"/>
</dbReference>
<gene>
    <name evidence="3" type="ORF">JQS43_25470</name>
</gene>
<proteinExistence type="inferred from homology"/>
<comment type="similarity">
    <text evidence="1">Belongs to the UPF0749 family.</text>
</comment>
<dbReference type="PANTHER" id="PTHR37313">
    <property type="entry name" value="UPF0749 PROTEIN RV1825"/>
    <property type="match status" value="1"/>
</dbReference>
<dbReference type="EMBL" id="CP070499">
    <property type="protein sequence ID" value="QSB14755.1"/>
    <property type="molecule type" value="Genomic_DNA"/>
</dbReference>
<keyword evidence="2" id="KW-1133">Transmembrane helix</keyword>
<organism evidence="3 4">
    <name type="scientific">Natronosporangium hydrolyticum</name>
    <dbReference type="NCBI Taxonomy" id="2811111"/>
    <lineage>
        <taxon>Bacteria</taxon>
        <taxon>Bacillati</taxon>
        <taxon>Actinomycetota</taxon>
        <taxon>Actinomycetes</taxon>
        <taxon>Micromonosporales</taxon>
        <taxon>Micromonosporaceae</taxon>
        <taxon>Natronosporangium</taxon>
    </lineage>
</organism>
<keyword evidence="2" id="KW-0472">Membrane</keyword>
<name>A0A895YF57_9ACTN</name>
<evidence type="ECO:0000256" key="2">
    <source>
        <dbReference type="SAM" id="Phobius"/>
    </source>
</evidence>
<dbReference type="RefSeq" id="WP_239676912.1">
    <property type="nucleotide sequence ID" value="NZ_CP070499.1"/>
</dbReference>
<evidence type="ECO:0000256" key="1">
    <source>
        <dbReference type="ARBA" id="ARBA00009108"/>
    </source>
</evidence>
<dbReference type="Gene3D" id="3.30.70.1880">
    <property type="entry name" value="Protein of unknown function DUF881"/>
    <property type="match status" value="1"/>
</dbReference>
<protein>
    <submittedName>
        <fullName evidence="3">DUF881 domain-containing protein</fullName>
    </submittedName>
</protein>
<sequence length="267" mass="28087">MSEYSPGPASWRNVYGHLRQALRRRPARRPGWAVGVPVIALAAGLLFTTSATSASDVPLREDRQLQLADLIEERANRVAAAEAEVAPLEAEVAALTEALAGADAPVLAEQDRAAEHREAAGFSALRGPGLTVHLDDALRPDGVRPPGAEPDDLLVHQEDVQAVVNALWAGGAEAMTIMGERVIATSAVLCVGPVLLLHGRPYSPPYEITAIGDPAAMSDALAGSSGVQVFWEAADAYGLGYRESVEEDVSVPAYEGTSTLRSGQVPR</sequence>
<dbReference type="Proteomes" id="UP000662857">
    <property type="component" value="Chromosome"/>
</dbReference>
<keyword evidence="2" id="KW-0812">Transmembrane</keyword>